<feature type="domain" description="PAS" evidence="16">
    <location>
        <begin position="362"/>
        <end position="415"/>
    </location>
</feature>
<evidence type="ECO:0000256" key="10">
    <source>
        <dbReference type="ARBA" id="ARBA00022840"/>
    </source>
</evidence>
<feature type="transmembrane region" description="Helical" evidence="14">
    <location>
        <begin position="330"/>
        <end position="350"/>
    </location>
</feature>
<dbReference type="GO" id="GO:0007234">
    <property type="term" value="P:osmosensory signaling via phosphorelay pathway"/>
    <property type="evidence" value="ECO:0007669"/>
    <property type="project" value="TreeGrafter"/>
</dbReference>
<dbReference type="InterPro" id="IPR048760">
    <property type="entry name" value="VP0354-like_sensor_dom"/>
</dbReference>
<evidence type="ECO:0000256" key="5">
    <source>
        <dbReference type="ARBA" id="ARBA00022553"/>
    </source>
</evidence>
<keyword evidence="6" id="KW-0808">Transferase</keyword>
<evidence type="ECO:0000313" key="18">
    <source>
        <dbReference type="EMBL" id="AOV18425.1"/>
    </source>
</evidence>
<dbReference type="EC" id="2.7.13.3" evidence="3"/>
<evidence type="ECO:0000256" key="1">
    <source>
        <dbReference type="ARBA" id="ARBA00000085"/>
    </source>
</evidence>
<keyword evidence="13 14" id="KW-0472">Membrane</keyword>
<dbReference type="Gene3D" id="1.10.287.130">
    <property type="match status" value="1"/>
</dbReference>
<keyword evidence="8" id="KW-0547">Nucleotide-binding</keyword>
<dbReference type="InterPro" id="IPR036097">
    <property type="entry name" value="HisK_dim/P_sf"/>
</dbReference>
<dbReference type="InterPro" id="IPR003594">
    <property type="entry name" value="HATPase_dom"/>
</dbReference>
<evidence type="ECO:0000256" key="6">
    <source>
        <dbReference type="ARBA" id="ARBA00022679"/>
    </source>
</evidence>
<dbReference type="GO" id="GO:0030295">
    <property type="term" value="F:protein kinase activator activity"/>
    <property type="evidence" value="ECO:0007669"/>
    <property type="project" value="TreeGrafter"/>
</dbReference>
<name>A0A1D8KBT5_9GAMM</name>
<dbReference type="PANTHER" id="PTHR42878">
    <property type="entry name" value="TWO-COMPONENT HISTIDINE KINASE"/>
    <property type="match status" value="1"/>
</dbReference>
<dbReference type="Proteomes" id="UP000095342">
    <property type="component" value="Chromosome"/>
</dbReference>
<dbReference type="SMART" id="SM00388">
    <property type="entry name" value="HisKA"/>
    <property type="match status" value="1"/>
</dbReference>
<organism evidence="18 19">
    <name type="scientific">Acidihalobacter aeolianus</name>
    <dbReference type="NCBI Taxonomy" id="2792603"/>
    <lineage>
        <taxon>Bacteria</taxon>
        <taxon>Pseudomonadati</taxon>
        <taxon>Pseudomonadota</taxon>
        <taxon>Gammaproteobacteria</taxon>
        <taxon>Chromatiales</taxon>
        <taxon>Ectothiorhodospiraceae</taxon>
        <taxon>Acidihalobacter</taxon>
    </lineage>
</organism>
<dbReference type="GO" id="GO:0000155">
    <property type="term" value="F:phosphorelay sensor kinase activity"/>
    <property type="evidence" value="ECO:0007669"/>
    <property type="project" value="InterPro"/>
</dbReference>
<dbReference type="InterPro" id="IPR005467">
    <property type="entry name" value="His_kinase_dom"/>
</dbReference>
<dbReference type="InterPro" id="IPR003661">
    <property type="entry name" value="HisK_dim/P_dom"/>
</dbReference>
<dbReference type="EMBL" id="CP017448">
    <property type="protein sequence ID" value="AOV18425.1"/>
    <property type="molecule type" value="Genomic_DNA"/>
</dbReference>
<dbReference type="Pfam" id="PF13426">
    <property type="entry name" value="PAS_9"/>
    <property type="match status" value="1"/>
</dbReference>
<proteinExistence type="predicted"/>
<feature type="domain" description="PAC" evidence="17">
    <location>
        <begin position="439"/>
        <end position="489"/>
    </location>
</feature>
<dbReference type="FunFam" id="1.10.287.130:FF:000070">
    <property type="entry name" value="Histidine kinase sensor protein"/>
    <property type="match status" value="1"/>
</dbReference>
<dbReference type="SUPFAM" id="SSF47384">
    <property type="entry name" value="Homodimeric domain of signal transducing histidine kinase"/>
    <property type="match status" value="1"/>
</dbReference>
<dbReference type="InterPro" id="IPR000014">
    <property type="entry name" value="PAS"/>
</dbReference>
<dbReference type="InterPro" id="IPR035965">
    <property type="entry name" value="PAS-like_dom_sf"/>
</dbReference>
<evidence type="ECO:0000256" key="4">
    <source>
        <dbReference type="ARBA" id="ARBA00022475"/>
    </source>
</evidence>
<dbReference type="InterPro" id="IPR036890">
    <property type="entry name" value="HATPase_C_sf"/>
</dbReference>
<keyword evidence="7 14" id="KW-0812">Transmembrane</keyword>
<accession>A0A1D8KBT5</accession>
<dbReference type="AlphaFoldDB" id="A0A1D8KBT5"/>
<dbReference type="InterPro" id="IPR029151">
    <property type="entry name" value="Sensor-like_sf"/>
</dbReference>
<dbReference type="SMART" id="SM00387">
    <property type="entry name" value="HATPase_c"/>
    <property type="match status" value="1"/>
</dbReference>
<dbReference type="GO" id="GO:0005524">
    <property type="term" value="F:ATP binding"/>
    <property type="evidence" value="ECO:0007669"/>
    <property type="project" value="UniProtKB-KW"/>
</dbReference>
<evidence type="ECO:0000256" key="8">
    <source>
        <dbReference type="ARBA" id="ARBA00022741"/>
    </source>
</evidence>
<evidence type="ECO:0000256" key="2">
    <source>
        <dbReference type="ARBA" id="ARBA00004651"/>
    </source>
</evidence>
<evidence type="ECO:0000256" key="3">
    <source>
        <dbReference type="ARBA" id="ARBA00012438"/>
    </source>
</evidence>
<keyword evidence="4" id="KW-1003">Cell membrane</keyword>
<dbReference type="CDD" id="cd00082">
    <property type="entry name" value="HisKA"/>
    <property type="match status" value="1"/>
</dbReference>
<evidence type="ECO:0000256" key="12">
    <source>
        <dbReference type="ARBA" id="ARBA00023012"/>
    </source>
</evidence>
<dbReference type="NCBIfam" id="TIGR00229">
    <property type="entry name" value="sensory_box"/>
    <property type="match status" value="2"/>
</dbReference>
<dbReference type="CDD" id="cd00130">
    <property type="entry name" value="PAS"/>
    <property type="match status" value="1"/>
</dbReference>
<dbReference type="Pfam" id="PF21623">
    <property type="entry name" value="HK_sensor_dom_bact"/>
    <property type="match status" value="1"/>
</dbReference>
<comment type="catalytic activity">
    <reaction evidence="1">
        <text>ATP + protein L-histidine = ADP + protein N-phospho-L-histidine.</text>
        <dbReference type="EC" id="2.7.13.3"/>
    </reaction>
</comment>
<dbReference type="GO" id="GO:0000156">
    <property type="term" value="F:phosphorelay response regulator activity"/>
    <property type="evidence" value="ECO:0007669"/>
    <property type="project" value="TreeGrafter"/>
</dbReference>
<evidence type="ECO:0000256" key="7">
    <source>
        <dbReference type="ARBA" id="ARBA00022692"/>
    </source>
</evidence>
<dbReference type="Pfam" id="PF02518">
    <property type="entry name" value="HATPase_c"/>
    <property type="match status" value="1"/>
</dbReference>
<reference evidence="18 19" key="1">
    <citation type="submission" date="2016-09" db="EMBL/GenBank/DDBJ databases">
        <title>Acidihalobacter prosperus V6 (DSM14174).</title>
        <authorList>
            <person name="Khaleque H.N."/>
            <person name="Ramsay J.P."/>
            <person name="Murphy R.J.T."/>
            <person name="Kaksonen A.H."/>
            <person name="Boxall N.J."/>
            <person name="Watkin E.L.J."/>
        </authorList>
    </citation>
    <scope>NUCLEOTIDE SEQUENCE [LARGE SCALE GENOMIC DNA]</scope>
    <source>
        <strain evidence="18 19">V6</strain>
    </source>
</reference>
<keyword evidence="10" id="KW-0067">ATP-binding</keyword>
<dbReference type="PRINTS" id="PR00344">
    <property type="entry name" value="BCTRLSENSOR"/>
</dbReference>
<dbReference type="SUPFAM" id="SSF55874">
    <property type="entry name" value="ATPase domain of HSP90 chaperone/DNA topoisomerase II/histidine kinase"/>
    <property type="match status" value="1"/>
</dbReference>
<feature type="transmembrane region" description="Helical" evidence="14">
    <location>
        <begin position="15"/>
        <end position="35"/>
    </location>
</feature>
<dbReference type="PROSITE" id="PS50112">
    <property type="entry name" value="PAS"/>
    <property type="match status" value="1"/>
</dbReference>
<dbReference type="Pfam" id="PF00512">
    <property type="entry name" value="HisKA"/>
    <property type="match status" value="1"/>
</dbReference>
<feature type="domain" description="Histidine kinase" evidence="15">
    <location>
        <begin position="640"/>
        <end position="854"/>
    </location>
</feature>
<keyword evidence="5" id="KW-0597">Phosphoprotein</keyword>
<dbReference type="PROSITE" id="PS50113">
    <property type="entry name" value="PAC"/>
    <property type="match status" value="2"/>
</dbReference>
<dbReference type="KEGG" id="aaeo:BJI67_04585"/>
<dbReference type="Gene3D" id="3.30.450.20">
    <property type="entry name" value="PAS domain"/>
    <property type="match status" value="4"/>
</dbReference>
<comment type="subcellular location">
    <subcellularLocation>
        <location evidence="2">Cell membrane</location>
        <topology evidence="2">Multi-pass membrane protein</topology>
    </subcellularLocation>
</comment>
<dbReference type="SUPFAM" id="SSF55785">
    <property type="entry name" value="PYP-like sensor domain (PAS domain)"/>
    <property type="match status" value="2"/>
</dbReference>
<dbReference type="InterPro" id="IPR000700">
    <property type="entry name" value="PAS-assoc_C"/>
</dbReference>
<evidence type="ECO:0000256" key="14">
    <source>
        <dbReference type="SAM" id="Phobius"/>
    </source>
</evidence>
<keyword evidence="11 14" id="KW-1133">Transmembrane helix</keyword>
<evidence type="ECO:0000256" key="13">
    <source>
        <dbReference type="ARBA" id="ARBA00023136"/>
    </source>
</evidence>
<dbReference type="SMART" id="SM00091">
    <property type="entry name" value="PAS"/>
    <property type="match status" value="2"/>
</dbReference>
<keyword evidence="19" id="KW-1185">Reference proteome</keyword>
<dbReference type="PANTHER" id="PTHR42878:SF15">
    <property type="entry name" value="BACTERIOPHYTOCHROME"/>
    <property type="match status" value="1"/>
</dbReference>
<evidence type="ECO:0000313" key="19">
    <source>
        <dbReference type="Proteomes" id="UP000095342"/>
    </source>
</evidence>
<dbReference type="InterPro" id="IPR004358">
    <property type="entry name" value="Sig_transdc_His_kin-like_C"/>
</dbReference>
<keyword evidence="9" id="KW-0418">Kinase</keyword>
<dbReference type="SUPFAM" id="SSF103190">
    <property type="entry name" value="Sensory domain-like"/>
    <property type="match status" value="2"/>
</dbReference>
<dbReference type="FunFam" id="3.30.565.10:FF:000006">
    <property type="entry name" value="Sensor histidine kinase WalK"/>
    <property type="match status" value="1"/>
</dbReference>
<dbReference type="InterPro" id="IPR050351">
    <property type="entry name" value="BphY/WalK/GraS-like"/>
</dbReference>
<keyword evidence="12" id="KW-0902">Two-component regulatory system</keyword>
<sequence>MPVRSVPVDAVASRFIVRFALGWALATVLLVGLGWQLYRFQAAATLTGLRTTERHTLQLANESIDGELRMLRGDTLYLSDLSSLKTWLVTGTSAARSRFEHDLLAFAIRRGLYDQLRFIAVDGYEKVRINWDNGHPIVVAENALQDKAGRYYVRDTLALARGEVYVSPFDLNIEHGHIQQPLKPMIRLGTPVFDAQGKLRGMVMLNYLGQRLLKMLKRIAGHGSHGLWLLNGKGYWLMGPDQRLDWGFMYPQRTGTRFQSKYPLAWAEIQRHSGSGQFMRHGRMFTYASVPLEHAFGGSVGGRHWVLVSSVPRHVLAAIVAQAARGLDTVFSAGAVLWVLLGLVLGYYSYRRRASEITLRASEARFRGLLESAPDAFVIVDAQGCIAMVNSQALSWFGYAREELIGQPIEILVPERYRDGHPAHRNQYLKSPVLRPIGEGKELFARRKDGSEFPVEISLGLIGSTSDQLVIGIVRDVSVRKHAEEARRAAQQRYRELVDNLPIGVYRKTPGKQGHFGEVNPTMVDMLEAGSAEALGAIHVVDMYVDPADEVRFHEDVERQGAVRGREVRLKTLKGRVFHAAISAAMRRAPDGQTIFDGTVEDISERKESEEHIAQLNATLSQRAAELEAINRELEAFSYSVSHDLRAPLRAIDGFSRILLDDYGERLDEKGQDRLKRIRAASQRMAQLIDDLLKLSRVTRTELQHETVDLTALAEEVVGELCRSEPEREVSCTLAPGMNAEGDSRLLRVLLENLLGNAWKYTGKSPAASVEMGMSEEHGVRTYFIRDNGAGFDMAYADKLFGAFQRLHDARDFPGTGIGLATVQRIVHKHGGRVWAESEVDRGATFYFTLQHSEAI</sequence>
<dbReference type="PROSITE" id="PS50109">
    <property type="entry name" value="HIS_KIN"/>
    <property type="match status" value="1"/>
</dbReference>
<dbReference type="Gene3D" id="3.30.565.10">
    <property type="entry name" value="Histidine kinase-like ATPase, C-terminal domain"/>
    <property type="match status" value="1"/>
</dbReference>
<evidence type="ECO:0000259" key="17">
    <source>
        <dbReference type="PROSITE" id="PS50113"/>
    </source>
</evidence>
<gene>
    <name evidence="18" type="ORF">BJI67_04585</name>
</gene>
<evidence type="ECO:0000259" key="15">
    <source>
        <dbReference type="PROSITE" id="PS50109"/>
    </source>
</evidence>
<dbReference type="GO" id="GO:0005886">
    <property type="term" value="C:plasma membrane"/>
    <property type="evidence" value="ECO:0007669"/>
    <property type="project" value="UniProtKB-SubCell"/>
</dbReference>
<evidence type="ECO:0000256" key="11">
    <source>
        <dbReference type="ARBA" id="ARBA00022989"/>
    </source>
</evidence>
<evidence type="ECO:0000256" key="9">
    <source>
        <dbReference type="ARBA" id="ARBA00022777"/>
    </source>
</evidence>
<feature type="domain" description="PAC" evidence="17">
    <location>
        <begin position="564"/>
        <end position="615"/>
    </location>
</feature>
<protein>
    <recommendedName>
        <fullName evidence="3">histidine kinase</fullName>
        <ecNumber evidence="3">2.7.13.3</ecNumber>
    </recommendedName>
</protein>
<evidence type="ECO:0000259" key="16">
    <source>
        <dbReference type="PROSITE" id="PS50112"/>
    </source>
</evidence>